<accession>A0AAN8J862</accession>
<protein>
    <recommendedName>
        <fullName evidence="3">Gag protein</fullName>
    </recommendedName>
</protein>
<dbReference type="PANTHER" id="PTHR47331">
    <property type="entry name" value="PHD-TYPE DOMAIN-CONTAINING PROTEIN"/>
    <property type="match status" value="1"/>
</dbReference>
<sequence length="284" mass="32147">MALEHSQRVKNLELQLEVMSLKLNEKLECTDDDKLGEIGSQREAFLETLKTRQAASNYVDTNIRNQVSNNESDVQPTPLKISDKTESSITTQLTCDVNKLGQLMARSTLPPPKPMVFKGDKLCYQKWRSSFKICFEKRTDDPDELLNYLAEYTSGEAFKLIGGNLHIPSIDNFNKAMAKLKEECGNPGAICTSYIVKLKDWEKIKPSDVKALGDLSNYLDSCYESLKSFGKINKLNESSVLTNAIDILPTNLKSSFLEEIRKIRETNSEPTFKDFVNFARNLKP</sequence>
<dbReference type="EMBL" id="JAZGQO010000013">
    <property type="protein sequence ID" value="KAK6171655.1"/>
    <property type="molecule type" value="Genomic_DNA"/>
</dbReference>
<evidence type="ECO:0000313" key="2">
    <source>
        <dbReference type="Proteomes" id="UP001347796"/>
    </source>
</evidence>
<evidence type="ECO:0000313" key="1">
    <source>
        <dbReference type="EMBL" id="KAK6171655.1"/>
    </source>
</evidence>
<dbReference type="AlphaFoldDB" id="A0AAN8J862"/>
<keyword evidence="2" id="KW-1185">Reference proteome</keyword>
<evidence type="ECO:0008006" key="3">
    <source>
        <dbReference type="Google" id="ProtNLM"/>
    </source>
</evidence>
<comment type="caution">
    <text evidence="1">The sequence shown here is derived from an EMBL/GenBank/DDBJ whole genome shotgun (WGS) entry which is preliminary data.</text>
</comment>
<dbReference type="InterPro" id="IPR005312">
    <property type="entry name" value="DUF1759"/>
</dbReference>
<reference evidence="1 2" key="1">
    <citation type="submission" date="2024-01" db="EMBL/GenBank/DDBJ databases">
        <title>The genome of the rayed Mediterranean limpet Patella caerulea (Linnaeus, 1758).</title>
        <authorList>
            <person name="Anh-Thu Weber A."/>
            <person name="Halstead-Nussloch G."/>
        </authorList>
    </citation>
    <scope>NUCLEOTIDE SEQUENCE [LARGE SCALE GENOMIC DNA]</scope>
    <source>
        <strain evidence="1">AATW-2023a</strain>
        <tissue evidence="1">Whole specimen</tissue>
    </source>
</reference>
<gene>
    <name evidence="1" type="ORF">SNE40_018098</name>
</gene>
<organism evidence="1 2">
    <name type="scientific">Patella caerulea</name>
    <name type="common">Rayed Mediterranean limpet</name>
    <dbReference type="NCBI Taxonomy" id="87958"/>
    <lineage>
        <taxon>Eukaryota</taxon>
        <taxon>Metazoa</taxon>
        <taxon>Spiralia</taxon>
        <taxon>Lophotrochozoa</taxon>
        <taxon>Mollusca</taxon>
        <taxon>Gastropoda</taxon>
        <taxon>Patellogastropoda</taxon>
        <taxon>Patelloidea</taxon>
        <taxon>Patellidae</taxon>
        <taxon>Patella</taxon>
    </lineage>
</organism>
<dbReference type="Proteomes" id="UP001347796">
    <property type="component" value="Unassembled WGS sequence"/>
</dbReference>
<dbReference type="Pfam" id="PF03564">
    <property type="entry name" value="DUF1759"/>
    <property type="match status" value="1"/>
</dbReference>
<name>A0AAN8J862_PATCE</name>
<proteinExistence type="predicted"/>